<keyword evidence="4 6" id="KW-1133">Transmembrane helix</keyword>
<feature type="transmembrane region" description="Helical" evidence="6">
    <location>
        <begin position="110"/>
        <end position="132"/>
    </location>
</feature>
<keyword evidence="3 6" id="KW-0812">Transmembrane</keyword>
<feature type="transmembrane region" description="Helical" evidence="6">
    <location>
        <begin position="138"/>
        <end position="159"/>
    </location>
</feature>
<feature type="transmembrane region" description="Helical" evidence="6">
    <location>
        <begin position="6"/>
        <end position="34"/>
    </location>
</feature>
<dbReference type="RefSeq" id="WP_069093872.1">
    <property type="nucleotide sequence ID" value="NZ_MASI01000001.1"/>
</dbReference>
<gene>
    <name evidence="7" type="ORF">A7A08_00441</name>
</gene>
<dbReference type="EMBL" id="MASI01000001">
    <property type="protein sequence ID" value="ODA68611.1"/>
    <property type="molecule type" value="Genomic_DNA"/>
</dbReference>
<dbReference type="InterPro" id="IPR005496">
    <property type="entry name" value="Integral_membrane_TerC"/>
</dbReference>
<proteinExistence type="inferred from homology"/>
<dbReference type="PANTHER" id="PTHR30238">
    <property type="entry name" value="MEMBRANE BOUND PREDICTED REDOX MODULATOR"/>
    <property type="match status" value="1"/>
</dbReference>
<feature type="transmembrane region" description="Helical" evidence="6">
    <location>
        <begin position="46"/>
        <end position="65"/>
    </location>
</feature>
<comment type="caution">
    <text evidence="7">The sequence shown here is derived from an EMBL/GenBank/DDBJ whole genome shotgun (WGS) entry which is preliminary data.</text>
</comment>
<dbReference type="OrthoDB" id="9807970at2"/>
<comment type="subcellular location">
    <subcellularLocation>
        <location evidence="1">Membrane</location>
        <topology evidence="1">Multi-pass membrane protein</topology>
    </subcellularLocation>
</comment>
<dbReference type="GO" id="GO:0016020">
    <property type="term" value="C:membrane"/>
    <property type="evidence" value="ECO:0007669"/>
    <property type="project" value="UniProtKB-SubCell"/>
</dbReference>
<dbReference type="Proteomes" id="UP000095087">
    <property type="component" value="Unassembled WGS sequence"/>
</dbReference>
<feature type="transmembrane region" description="Helical" evidence="6">
    <location>
        <begin position="71"/>
        <end position="90"/>
    </location>
</feature>
<evidence type="ECO:0000256" key="2">
    <source>
        <dbReference type="ARBA" id="ARBA00007511"/>
    </source>
</evidence>
<protein>
    <submittedName>
        <fullName evidence="7">Integral membrane protein TerC family protein</fullName>
    </submittedName>
</protein>
<dbReference type="InterPro" id="IPR022301">
    <property type="entry name" value="Integral_membrane_YjbE"/>
</dbReference>
<feature type="transmembrane region" description="Helical" evidence="6">
    <location>
        <begin position="200"/>
        <end position="220"/>
    </location>
</feature>
<dbReference type="NCBIfam" id="TIGR03717">
    <property type="entry name" value="R_switched_YjbE"/>
    <property type="match status" value="1"/>
</dbReference>
<dbReference type="PATRIC" id="fig|1177755.3.peg.438"/>
<name>A0A1E2S2E7_9HYPH</name>
<evidence type="ECO:0000256" key="4">
    <source>
        <dbReference type="ARBA" id="ARBA00022989"/>
    </source>
</evidence>
<evidence type="ECO:0000256" key="3">
    <source>
        <dbReference type="ARBA" id="ARBA00022692"/>
    </source>
</evidence>
<evidence type="ECO:0000256" key="6">
    <source>
        <dbReference type="SAM" id="Phobius"/>
    </source>
</evidence>
<dbReference type="AlphaFoldDB" id="A0A1E2S2E7"/>
<dbReference type="PANTHER" id="PTHR30238:SF4">
    <property type="entry name" value="SLL1022 PROTEIN"/>
    <property type="match status" value="1"/>
</dbReference>
<dbReference type="Pfam" id="PF03741">
    <property type="entry name" value="TerC"/>
    <property type="match status" value="1"/>
</dbReference>
<evidence type="ECO:0000313" key="7">
    <source>
        <dbReference type="EMBL" id="ODA68611.1"/>
    </source>
</evidence>
<accession>A0A1E2S2E7</accession>
<evidence type="ECO:0000313" key="8">
    <source>
        <dbReference type="Proteomes" id="UP000095087"/>
    </source>
</evidence>
<evidence type="ECO:0000256" key="1">
    <source>
        <dbReference type="ARBA" id="ARBA00004141"/>
    </source>
</evidence>
<sequence length="233" mass="25185">MSFDDPSFLIAVLQIIWIDLLLSGDNAVVIALACRNLPPRQRLTGLVLGTIVAITMRIAFAGVITKLMMVPYLKIAGGVLLIWIAVKLLVQDSCDEDCRVETGETLGRAIRIIAVADIVMSLDNVIAIAAAARGTLSLLIFGLLVSIPLIMAGAALVLATVERFPIVIWAGAALLGWIAGEIIITDPFIASLMAKGHYPYAWLFAGLAGIALVLSAGYMWRRRCQQRERPDYI</sequence>
<evidence type="ECO:0000256" key="5">
    <source>
        <dbReference type="ARBA" id="ARBA00023136"/>
    </source>
</evidence>
<feature type="transmembrane region" description="Helical" evidence="6">
    <location>
        <begin position="166"/>
        <end position="194"/>
    </location>
</feature>
<organism evidence="7 8">
    <name type="scientific">Methyloligella halotolerans</name>
    <dbReference type="NCBI Taxonomy" id="1177755"/>
    <lineage>
        <taxon>Bacteria</taxon>
        <taxon>Pseudomonadati</taxon>
        <taxon>Pseudomonadota</taxon>
        <taxon>Alphaproteobacteria</taxon>
        <taxon>Hyphomicrobiales</taxon>
        <taxon>Hyphomicrobiaceae</taxon>
        <taxon>Methyloligella</taxon>
    </lineage>
</organism>
<keyword evidence="8" id="KW-1185">Reference proteome</keyword>
<comment type="similarity">
    <text evidence="2">Belongs to the TerC family.</text>
</comment>
<reference evidence="7 8" key="1">
    <citation type="submission" date="2016-07" db="EMBL/GenBank/DDBJ databases">
        <title>Draft genome sequence of Methyloligella halotolerans C2T (VKM B-2706T=CCUG 61687T=DSM 25045T), a halotolerant polyhydroxybutyrate accumulating methylotroph.</title>
        <authorList>
            <person name="Vasilenko O.V."/>
            <person name="Doronina N.V."/>
            <person name="Poroshina M.N."/>
            <person name="Tarlachkov S.V."/>
            <person name="Trotsenko Y.A."/>
        </authorList>
    </citation>
    <scope>NUCLEOTIDE SEQUENCE [LARGE SCALE GENOMIC DNA]</scope>
    <source>
        <strain evidence="7 8">VKM B-2706</strain>
    </source>
</reference>
<keyword evidence="5 6" id="KW-0472">Membrane</keyword>